<evidence type="ECO:0000313" key="3">
    <source>
        <dbReference type="EMBL" id="AHW64540.1"/>
    </source>
</evidence>
<reference evidence="3 4" key="1">
    <citation type="journal article" date="2015" name="Int. J. Syst. Evol. Microbiol.">
        <title>Revisiting Corynebacterium glyciniphilum (ex Kubota et al., 1972) sp. nov., nom. rev., isolated from putrefied banana.</title>
        <authorList>
            <person name="Al-Dilaimi A."/>
            <person name="Bednarz H."/>
            <person name="Lomker A."/>
            <person name="Niehaus K."/>
            <person name="Kalinowski J."/>
            <person name="Ruckert C."/>
        </authorList>
    </citation>
    <scope>NUCLEOTIDE SEQUENCE [LARGE SCALE GENOMIC DNA]</scope>
    <source>
        <strain evidence="3">AJ 3170</strain>
    </source>
</reference>
<evidence type="ECO:0000256" key="1">
    <source>
        <dbReference type="ARBA" id="ARBA00006817"/>
    </source>
</evidence>
<dbReference type="OrthoDB" id="9803476at2"/>
<dbReference type="Gene3D" id="3.30.530.20">
    <property type="match status" value="1"/>
</dbReference>
<proteinExistence type="inferred from homology"/>
<dbReference type="HOGENOM" id="CLU_1812524_0_0_11"/>
<name>X5EAU9_9CORY</name>
<comment type="similarity">
    <text evidence="1">Belongs to the AHA1 family.</text>
</comment>
<keyword evidence="4" id="KW-1185">Reference proteome</keyword>
<feature type="domain" description="Activator of Hsp90 ATPase homologue 1/2-like C-terminal" evidence="2">
    <location>
        <begin position="14"/>
        <end position="129"/>
    </location>
</feature>
<protein>
    <recommendedName>
        <fullName evidence="2">Activator of Hsp90 ATPase homologue 1/2-like C-terminal domain-containing protein</fullName>
    </recommendedName>
</protein>
<dbReference type="Pfam" id="PF08327">
    <property type="entry name" value="AHSA1"/>
    <property type="match status" value="1"/>
</dbReference>
<dbReference type="AlphaFoldDB" id="X5EAU9"/>
<dbReference type="InterPro" id="IPR013538">
    <property type="entry name" value="ASHA1/2-like_C"/>
</dbReference>
<organism evidence="3 4">
    <name type="scientific">Corynebacterium glyciniphilum AJ 3170</name>
    <dbReference type="NCBI Taxonomy" id="1404245"/>
    <lineage>
        <taxon>Bacteria</taxon>
        <taxon>Bacillati</taxon>
        <taxon>Actinomycetota</taxon>
        <taxon>Actinomycetes</taxon>
        <taxon>Mycobacteriales</taxon>
        <taxon>Corynebacteriaceae</taxon>
        <taxon>Corynebacterium</taxon>
    </lineage>
</organism>
<dbReference type="RefSeq" id="WP_052540032.1">
    <property type="nucleotide sequence ID" value="NZ_CP006842.1"/>
</dbReference>
<evidence type="ECO:0000313" key="4">
    <source>
        <dbReference type="Proteomes" id="UP000023703"/>
    </source>
</evidence>
<sequence>MDPATITLTVQLPTTPTRAFRALTRSSQLRQWFGDVLDYDRSLLVFGAGRQLTFISDGTIGQGQVTVFRPPSVLEYSWNNETLRFDLDAEGEETSLTFTNTIHGAEAAVIADAAGPEWEEALDRLRALFIEPPTTVDSGGVE</sequence>
<dbReference type="STRING" id="1404245.CGLY_10475"/>
<dbReference type="SUPFAM" id="SSF55961">
    <property type="entry name" value="Bet v1-like"/>
    <property type="match status" value="1"/>
</dbReference>
<evidence type="ECO:0000259" key="2">
    <source>
        <dbReference type="Pfam" id="PF08327"/>
    </source>
</evidence>
<gene>
    <name evidence="3" type="ORF">CGLY_10475</name>
</gene>
<dbReference type="InterPro" id="IPR023393">
    <property type="entry name" value="START-like_dom_sf"/>
</dbReference>
<accession>X5EAU9</accession>
<dbReference type="EMBL" id="CP006842">
    <property type="protein sequence ID" value="AHW64540.1"/>
    <property type="molecule type" value="Genomic_DNA"/>
</dbReference>
<dbReference type="KEGG" id="cgy:CGLY_10475"/>
<dbReference type="Proteomes" id="UP000023703">
    <property type="component" value="Chromosome"/>
</dbReference>